<protein>
    <recommendedName>
        <fullName evidence="1">TIR domain-containing protein</fullName>
    </recommendedName>
</protein>
<gene>
    <name evidence="2" type="ORF">U27_03032</name>
</gene>
<dbReference type="GO" id="GO:0007165">
    <property type="term" value="P:signal transduction"/>
    <property type="evidence" value="ECO:0007669"/>
    <property type="project" value="InterPro"/>
</dbReference>
<dbReference type="Gene3D" id="3.40.50.10140">
    <property type="entry name" value="Toll/interleukin-1 receptor homology (TIR) domain"/>
    <property type="match status" value="1"/>
</dbReference>
<name>A0A081BUR5_VECG1</name>
<evidence type="ECO:0000313" key="3">
    <source>
        <dbReference type="Proteomes" id="UP000030661"/>
    </source>
</evidence>
<dbReference type="AlphaFoldDB" id="A0A081BUR5"/>
<dbReference type="HOGENOM" id="CLU_1308105_0_0_0"/>
<evidence type="ECO:0000313" key="2">
    <source>
        <dbReference type="EMBL" id="GAK56070.1"/>
    </source>
</evidence>
<dbReference type="InterPro" id="IPR000157">
    <property type="entry name" value="TIR_dom"/>
</dbReference>
<dbReference type="EMBL" id="DF820464">
    <property type="protein sequence ID" value="GAK56070.1"/>
    <property type="molecule type" value="Genomic_DNA"/>
</dbReference>
<dbReference type="STRING" id="1499967.U27_03032"/>
<keyword evidence="3" id="KW-1185">Reference proteome</keyword>
<dbReference type="InterPro" id="IPR035897">
    <property type="entry name" value="Toll_tir_struct_dom_sf"/>
</dbReference>
<proteinExistence type="predicted"/>
<reference evidence="2" key="1">
    <citation type="journal article" date="2015" name="PeerJ">
        <title>First genomic representation of candidate bacterial phylum KSB3 points to enhanced environmental sensing as a trigger of wastewater bulking.</title>
        <authorList>
            <person name="Sekiguchi Y."/>
            <person name="Ohashi A."/>
            <person name="Parks D.H."/>
            <person name="Yamauchi T."/>
            <person name="Tyson G.W."/>
            <person name="Hugenholtz P."/>
        </authorList>
    </citation>
    <scope>NUCLEOTIDE SEQUENCE [LARGE SCALE GENOMIC DNA]</scope>
</reference>
<dbReference type="SUPFAM" id="SSF52200">
    <property type="entry name" value="Toll/Interleukin receptor TIR domain"/>
    <property type="match status" value="1"/>
</dbReference>
<dbReference type="Proteomes" id="UP000030661">
    <property type="component" value="Unassembled WGS sequence"/>
</dbReference>
<evidence type="ECO:0000259" key="1">
    <source>
        <dbReference type="PROSITE" id="PS50104"/>
    </source>
</evidence>
<sequence>MPFKYACFISYRRGAEDMAKEMIADLHDALAGEIELAFGTNAVFRDETRLHGGDFLNDALARALCQSVCMILVFTRAYFDQNRTYCAREYKAMEKLEQERLQLLPPEKRLHGLIIPIVFRGINYLPQELKQRLCLNFDRYLGSDGPMRRHPYYASEIRKVVEYMENLYTAFANLAIDPCEQCEHFSFPTEEEIRPWLENISHETIPFPLR</sequence>
<feature type="domain" description="TIR" evidence="1">
    <location>
        <begin position="3"/>
        <end position="161"/>
    </location>
</feature>
<dbReference type="Pfam" id="PF13676">
    <property type="entry name" value="TIR_2"/>
    <property type="match status" value="1"/>
</dbReference>
<accession>A0A081BUR5</accession>
<organism evidence="2">
    <name type="scientific">Vecturithrix granuli</name>
    <dbReference type="NCBI Taxonomy" id="1499967"/>
    <lineage>
        <taxon>Bacteria</taxon>
        <taxon>Candidatus Moduliflexota</taxon>
        <taxon>Candidatus Vecturitrichia</taxon>
        <taxon>Candidatus Vecturitrichales</taxon>
        <taxon>Candidatus Vecturitrichaceae</taxon>
        <taxon>Candidatus Vecturithrix</taxon>
    </lineage>
</organism>
<dbReference type="PROSITE" id="PS50104">
    <property type="entry name" value="TIR"/>
    <property type="match status" value="1"/>
</dbReference>